<name>A0A0B8NVT7_9VIBR</name>
<dbReference type="InterPro" id="IPR050558">
    <property type="entry name" value="PTS_Sugar-Specific_Components"/>
</dbReference>
<dbReference type="Gene3D" id="3.30.1360.60">
    <property type="entry name" value="Glucose permease domain IIB"/>
    <property type="match status" value="1"/>
</dbReference>
<dbReference type="PANTHER" id="PTHR30175:SF1">
    <property type="entry name" value="PTS SYSTEM ARBUTIN-, CELLOBIOSE-, AND SALICIN-SPECIFIC EIIBC COMPONENT-RELATED"/>
    <property type="match status" value="1"/>
</dbReference>
<gene>
    <name evidence="9" type="ORF">JCM19231_1568</name>
</gene>
<evidence type="ECO:0000256" key="3">
    <source>
        <dbReference type="ARBA" id="ARBA00022679"/>
    </source>
</evidence>
<dbReference type="EMBL" id="BBRZ01000097">
    <property type="protein sequence ID" value="GAM58665.1"/>
    <property type="molecule type" value="Genomic_DNA"/>
</dbReference>
<evidence type="ECO:0000256" key="4">
    <source>
        <dbReference type="ARBA" id="ARBA00022683"/>
    </source>
</evidence>
<evidence type="ECO:0000256" key="5">
    <source>
        <dbReference type="ARBA" id="ARBA00022777"/>
    </source>
</evidence>
<feature type="active site" description="Phosphocysteine intermediate; for EIIB activity" evidence="6">
    <location>
        <position position="44"/>
    </location>
</feature>
<comment type="caution">
    <text evidence="9">The sequence shown here is derived from an EMBL/GenBank/DDBJ whole genome shotgun (WGS) entry which is preliminary data.</text>
</comment>
<dbReference type="InterPro" id="IPR036878">
    <property type="entry name" value="Glu_permease_IIB"/>
</dbReference>
<dbReference type="PROSITE" id="PS51098">
    <property type="entry name" value="PTS_EIIB_TYPE_1"/>
    <property type="match status" value="1"/>
</dbReference>
<evidence type="ECO:0000313" key="9">
    <source>
        <dbReference type="EMBL" id="GAM58665.1"/>
    </source>
</evidence>
<keyword evidence="3 9" id="KW-0808">Transferase</keyword>
<feature type="region of interest" description="Disordered" evidence="7">
    <location>
        <begin position="1"/>
        <end position="20"/>
    </location>
</feature>
<keyword evidence="5" id="KW-0418">Kinase</keyword>
<dbReference type="CDD" id="cd00212">
    <property type="entry name" value="PTS_IIB_glc"/>
    <property type="match status" value="1"/>
</dbReference>
<dbReference type="SUPFAM" id="SSF55604">
    <property type="entry name" value="Glucose permease domain IIB"/>
    <property type="match status" value="1"/>
</dbReference>
<protein>
    <submittedName>
        <fullName evidence="9">Beta-glucoside-specific IIB component</fullName>
        <ecNumber evidence="9">2.7.1.-</ecNumber>
    </submittedName>
</protein>
<dbReference type="EC" id="2.7.1.-" evidence="9"/>
<dbReference type="AlphaFoldDB" id="A0A0B8NVT7"/>
<reference evidence="9 10" key="2">
    <citation type="submission" date="2015-01" db="EMBL/GenBank/DDBJ databases">
        <authorList>
            <consortium name="NBRP consortium"/>
            <person name="Sawabe T."/>
            <person name="Meirelles P."/>
            <person name="Feng G."/>
            <person name="Sayaka M."/>
            <person name="Hattori M."/>
            <person name="Ohkuma M."/>
        </authorList>
    </citation>
    <scope>NUCLEOTIDE SEQUENCE [LARGE SCALE GENOMIC DNA]</scope>
    <source>
        <strain evidence="10">JCM 19231</strain>
    </source>
</reference>
<keyword evidence="1" id="KW-0813">Transport</keyword>
<evidence type="ECO:0000313" key="10">
    <source>
        <dbReference type="Proteomes" id="UP000031671"/>
    </source>
</evidence>
<evidence type="ECO:0000259" key="8">
    <source>
        <dbReference type="PROSITE" id="PS51098"/>
    </source>
</evidence>
<sequence>MQLTETNGGTFSASPGKENSFEQNLQQIVQGLGGEENIANITHCMTRLRFKLVDESKADKTILESVKGVKV</sequence>
<evidence type="ECO:0000256" key="2">
    <source>
        <dbReference type="ARBA" id="ARBA00022597"/>
    </source>
</evidence>
<organism evidence="9 10">
    <name type="scientific">Vibrio ishigakensis</name>
    <dbReference type="NCBI Taxonomy" id="1481914"/>
    <lineage>
        <taxon>Bacteria</taxon>
        <taxon>Pseudomonadati</taxon>
        <taxon>Pseudomonadota</taxon>
        <taxon>Gammaproteobacteria</taxon>
        <taxon>Vibrionales</taxon>
        <taxon>Vibrionaceae</taxon>
        <taxon>Vibrio</taxon>
    </lineage>
</organism>
<reference evidence="9 10" key="1">
    <citation type="submission" date="2015-01" db="EMBL/GenBank/DDBJ databases">
        <title>Vibrio sp. C1 JCM 19231 whole genome shotgun sequence.</title>
        <authorList>
            <person name="Sawabe T."/>
            <person name="Meirelles P."/>
            <person name="Feng G."/>
            <person name="Sayaka M."/>
            <person name="Hattori M."/>
            <person name="Ohkuma M."/>
        </authorList>
    </citation>
    <scope>NUCLEOTIDE SEQUENCE [LARGE SCALE GENOMIC DNA]</scope>
    <source>
        <strain evidence="10">JCM 19231</strain>
    </source>
</reference>
<dbReference type="GO" id="GO:0016301">
    <property type="term" value="F:kinase activity"/>
    <property type="evidence" value="ECO:0007669"/>
    <property type="project" value="UniProtKB-KW"/>
</dbReference>
<evidence type="ECO:0000256" key="1">
    <source>
        <dbReference type="ARBA" id="ARBA00022448"/>
    </source>
</evidence>
<feature type="domain" description="PTS EIIB type-1" evidence="8">
    <location>
        <begin position="22"/>
        <end position="71"/>
    </location>
</feature>
<dbReference type="PROSITE" id="PS01035">
    <property type="entry name" value="PTS_EIIB_TYPE_1_CYS"/>
    <property type="match status" value="1"/>
</dbReference>
<keyword evidence="2" id="KW-0762">Sugar transport</keyword>
<dbReference type="GO" id="GO:0008982">
    <property type="term" value="F:protein-N(PI)-phosphohistidine-sugar phosphotransferase activity"/>
    <property type="evidence" value="ECO:0007669"/>
    <property type="project" value="InterPro"/>
</dbReference>
<keyword evidence="10" id="KW-1185">Reference proteome</keyword>
<dbReference type="InterPro" id="IPR018113">
    <property type="entry name" value="PTrfase_EIIB_Cys"/>
</dbReference>
<proteinExistence type="predicted"/>
<feature type="compositionally biased region" description="Polar residues" evidence="7">
    <location>
        <begin position="1"/>
        <end position="13"/>
    </location>
</feature>
<evidence type="ECO:0000256" key="6">
    <source>
        <dbReference type="PROSITE-ProRule" id="PRU00421"/>
    </source>
</evidence>
<accession>A0A0B8NVT7</accession>
<dbReference type="GO" id="GO:0009401">
    <property type="term" value="P:phosphoenolpyruvate-dependent sugar phosphotransferase system"/>
    <property type="evidence" value="ECO:0007669"/>
    <property type="project" value="UniProtKB-KW"/>
</dbReference>
<dbReference type="InterPro" id="IPR001996">
    <property type="entry name" value="PTS_IIB_1"/>
</dbReference>
<dbReference type="Proteomes" id="UP000031671">
    <property type="component" value="Unassembled WGS sequence"/>
</dbReference>
<dbReference type="GO" id="GO:0090563">
    <property type="term" value="F:protein-phosphocysteine-sugar phosphotransferase activity"/>
    <property type="evidence" value="ECO:0007669"/>
    <property type="project" value="TreeGrafter"/>
</dbReference>
<dbReference type="PANTHER" id="PTHR30175">
    <property type="entry name" value="PHOSPHOTRANSFERASE SYSTEM TRANSPORT PROTEIN"/>
    <property type="match status" value="1"/>
</dbReference>
<dbReference type="GO" id="GO:0005886">
    <property type="term" value="C:plasma membrane"/>
    <property type="evidence" value="ECO:0007669"/>
    <property type="project" value="TreeGrafter"/>
</dbReference>
<dbReference type="Pfam" id="PF00367">
    <property type="entry name" value="PTS_EIIB"/>
    <property type="match status" value="1"/>
</dbReference>
<keyword evidence="4" id="KW-0598">Phosphotransferase system</keyword>
<evidence type="ECO:0000256" key="7">
    <source>
        <dbReference type="SAM" id="MobiDB-lite"/>
    </source>
</evidence>